<feature type="region of interest" description="Disordered" evidence="1">
    <location>
        <begin position="28"/>
        <end position="48"/>
    </location>
</feature>
<feature type="compositionally biased region" description="Basic and acidic residues" evidence="1">
    <location>
        <begin position="30"/>
        <end position="40"/>
    </location>
</feature>
<proteinExistence type="predicted"/>
<sequence length="48" mass="5300">MNAVQPIPMSEDRLLHIKKLSYSENSVGLDSRDSAIRESRVPAGTSRS</sequence>
<dbReference type="EMBL" id="AMCI01003441">
    <property type="protein sequence ID" value="EJX00288.1"/>
    <property type="molecule type" value="Genomic_DNA"/>
</dbReference>
<dbReference type="AlphaFoldDB" id="J9GES6"/>
<evidence type="ECO:0000256" key="1">
    <source>
        <dbReference type="SAM" id="MobiDB-lite"/>
    </source>
</evidence>
<reference evidence="2" key="1">
    <citation type="journal article" date="2012" name="PLoS ONE">
        <title>Gene sets for utilization of primary and secondary nutrition supplies in the distal gut of endangered iberian lynx.</title>
        <authorList>
            <person name="Alcaide M."/>
            <person name="Messina E."/>
            <person name="Richter M."/>
            <person name="Bargiela R."/>
            <person name="Peplies J."/>
            <person name="Huws S.A."/>
            <person name="Newbold C.J."/>
            <person name="Golyshin P.N."/>
            <person name="Simon M.A."/>
            <person name="Lopez G."/>
            <person name="Yakimov M.M."/>
            <person name="Ferrer M."/>
        </authorList>
    </citation>
    <scope>NUCLEOTIDE SEQUENCE</scope>
</reference>
<name>J9GES6_9ZZZZ</name>
<protein>
    <submittedName>
        <fullName evidence="2">Uncharacterized protein</fullName>
    </submittedName>
</protein>
<comment type="caution">
    <text evidence="2">The sequence shown here is derived from an EMBL/GenBank/DDBJ whole genome shotgun (WGS) entry which is preliminary data.</text>
</comment>
<organism evidence="2">
    <name type="scientific">gut metagenome</name>
    <dbReference type="NCBI Taxonomy" id="749906"/>
    <lineage>
        <taxon>unclassified sequences</taxon>
        <taxon>metagenomes</taxon>
        <taxon>organismal metagenomes</taxon>
    </lineage>
</organism>
<evidence type="ECO:0000313" key="2">
    <source>
        <dbReference type="EMBL" id="EJX00288.1"/>
    </source>
</evidence>
<accession>J9GES6</accession>
<gene>
    <name evidence="2" type="ORF">EVA_11608</name>
</gene>